<dbReference type="PANTHER" id="PTHR42643:SF24">
    <property type="entry name" value="IONOTROPIC RECEPTOR 60A"/>
    <property type="match status" value="1"/>
</dbReference>
<comment type="subcellular location">
    <subcellularLocation>
        <location evidence="1">Cell membrane</location>
        <topology evidence="1">Multi-pass membrane protein</topology>
    </subcellularLocation>
</comment>
<organism evidence="9 10">
    <name type="scientific">Folsomia candida</name>
    <name type="common">Springtail</name>
    <dbReference type="NCBI Taxonomy" id="158441"/>
    <lineage>
        <taxon>Eukaryota</taxon>
        <taxon>Metazoa</taxon>
        <taxon>Ecdysozoa</taxon>
        <taxon>Arthropoda</taxon>
        <taxon>Hexapoda</taxon>
        <taxon>Collembola</taxon>
        <taxon>Entomobryomorpha</taxon>
        <taxon>Isotomoidea</taxon>
        <taxon>Isotomidae</taxon>
        <taxon>Proisotominae</taxon>
        <taxon>Folsomia</taxon>
    </lineage>
</organism>
<accession>A0A226ED33</accession>
<evidence type="ECO:0000256" key="6">
    <source>
        <dbReference type="ARBA" id="ARBA00023170"/>
    </source>
</evidence>
<keyword evidence="10" id="KW-1185">Reference proteome</keyword>
<dbReference type="EMBL" id="LNIX01000004">
    <property type="protein sequence ID" value="OXA55455.1"/>
    <property type="molecule type" value="Genomic_DNA"/>
</dbReference>
<keyword evidence="7" id="KW-0325">Glycoprotein</keyword>
<comment type="caution">
    <text evidence="9">The sequence shown here is derived from an EMBL/GenBank/DDBJ whole genome shotgun (WGS) entry which is preliminary data.</text>
</comment>
<dbReference type="PANTHER" id="PTHR42643">
    <property type="entry name" value="IONOTROPIC RECEPTOR 20A-RELATED"/>
    <property type="match status" value="1"/>
</dbReference>
<evidence type="ECO:0000256" key="5">
    <source>
        <dbReference type="ARBA" id="ARBA00023136"/>
    </source>
</evidence>
<name>A0A226ED33_FOLCA</name>
<gene>
    <name evidence="9" type="ORF">Fcan01_10056</name>
</gene>
<dbReference type="AlphaFoldDB" id="A0A226ED33"/>
<keyword evidence="4 8" id="KW-1133">Transmembrane helix</keyword>
<keyword evidence="5 8" id="KW-0472">Membrane</keyword>
<evidence type="ECO:0000256" key="2">
    <source>
        <dbReference type="ARBA" id="ARBA00022475"/>
    </source>
</evidence>
<evidence type="ECO:0000256" key="7">
    <source>
        <dbReference type="ARBA" id="ARBA00023180"/>
    </source>
</evidence>
<sequence>MSLQSDGMEDHVSNFDVIYNITKVNLMGRKLRVVGLADPDYAYQLTLKNCSDGSIDFNSGFALDLLLLLQYSLNFTYVALKGEGWSDLLPNGSWAGVGRQVLSNEAEFSIAQATLLPWNVKVFDFLFPTSKGFLVAAFRQPPSNSVRNILTASFPPVLWLVLFIFALIFIISIKVLHFGKTFYNERVCSVIKSVDINEEEEEEEEEGWMDALLALDASYWVLVTFCQRNSVGSPESIPMRIIYLALTILCIVAYVVFSAALVSNLSVELLPIRTFTDLIQSQLRIYGDVSIPFTHDYVKNIVNERLTGEGKSLLPSLDDTYFVNVQNGVRKVIDRKSTYISFEDALNTAYKIDFKMGDDYICNNLFKLTVPGVRMNGGMMFRKGSGLRQIFNPKVAMLYERGFIKRFTTIWYGSLFPRCLGDVVHAPPPLNLQDVSTAFMILLLGLLLCSVIFCGERAWLYFLLLYDWNHVWNNYSYPCRNCNVLRNKKHVRSSPDLFR</sequence>
<evidence type="ECO:0000313" key="9">
    <source>
        <dbReference type="EMBL" id="OXA55455.1"/>
    </source>
</evidence>
<evidence type="ECO:0000313" key="10">
    <source>
        <dbReference type="Proteomes" id="UP000198287"/>
    </source>
</evidence>
<evidence type="ECO:0000256" key="1">
    <source>
        <dbReference type="ARBA" id="ARBA00004651"/>
    </source>
</evidence>
<dbReference type="OrthoDB" id="6117597at2759"/>
<dbReference type="Gene3D" id="1.10.287.70">
    <property type="match status" value="1"/>
</dbReference>
<evidence type="ECO:0000256" key="3">
    <source>
        <dbReference type="ARBA" id="ARBA00022692"/>
    </source>
</evidence>
<dbReference type="Gene3D" id="3.40.190.10">
    <property type="entry name" value="Periplasmic binding protein-like II"/>
    <property type="match status" value="1"/>
</dbReference>
<feature type="transmembrane region" description="Helical" evidence="8">
    <location>
        <begin position="157"/>
        <end position="176"/>
    </location>
</feature>
<keyword evidence="2" id="KW-1003">Cell membrane</keyword>
<dbReference type="InterPro" id="IPR052192">
    <property type="entry name" value="Insect_Ionotropic_Sensory_Rcpt"/>
</dbReference>
<evidence type="ECO:0000256" key="4">
    <source>
        <dbReference type="ARBA" id="ARBA00022989"/>
    </source>
</evidence>
<keyword evidence="3 8" id="KW-0812">Transmembrane</keyword>
<protein>
    <submittedName>
        <fullName evidence="9">Glutamate receptor</fullName>
    </submittedName>
</protein>
<dbReference type="Proteomes" id="UP000198287">
    <property type="component" value="Unassembled WGS sequence"/>
</dbReference>
<feature type="transmembrane region" description="Helical" evidence="8">
    <location>
        <begin position="435"/>
        <end position="455"/>
    </location>
</feature>
<evidence type="ECO:0000256" key="8">
    <source>
        <dbReference type="SAM" id="Phobius"/>
    </source>
</evidence>
<keyword evidence="6 9" id="KW-0675">Receptor</keyword>
<dbReference type="SUPFAM" id="SSF53850">
    <property type="entry name" value="Periplasmic binding protein-like II"/>
    <property type="match status" value="1"/>
</dbReference>
<feature type="transmembrane region" description="Helical" evidence="8">
    <location>
        <begin position="241"/>
        <end position="262"/>
    </location>
</feature>
<dbReference type="GO" id="GO:0005886">
    <property type="term" value="C:plasma membrane"/>
    <property type="evidence" value="ECO:0007669"/>
    <property type="project" value="UniProtKB-SubCell"/>
</dbReference>
<reference evidence="9 10" key="1">
    <citation type="submission" date="2015-12" db="EMBL/GenBank/DDBJ databases">
        <title>The genome of Folsomia candida.</title>
        <authorList>
            <person name="Faddeeva A."/>
            <person name="Derks M.F."/>
            <person name="Anvar Y."/>
            <person name="Smit S."/>
            <person name="Van Straalen N."/>
            <person name="Roelofs D."/>
        </authorList>
    </citation>
    <scope>NUCLEOTIDE SEQUENCE [LARGE SCALE GENOMIC DNA]</scope>
    <source>
        <strain evidence="9 10">VU population</strain>
        <tissue evidence="9">Whole body</tissue>
    </source>
</reference>
<proteinExistence type="predicted"/>